<sequence length="234" mass="27613">MDNAIFRLQRRFYCLPTNMIIKLYKIRCERLRMLMRKGMPEDVQMIIERNVRFHEFHSFFHLLGTGRSSYAKKRRVKRLGALCHKCARWTCKGKCRSIIMISINREDKIRFIKDGLCKENLDLLFGDNQITLESHPSGAVQRELLDLWPQFLYEWTHLGNLMKNDPVCQFLRKLDGKLVLDSEKAFKPFLDIKPEEDVSYNNNYYNAVENGFVSTKARNVLISATTIEELLDKL</sequence>
<dbReference type="GO" id="GO:0003676">
    <property type="term" value="F:nucleic acid binding"/>
    <property type="evidence" value="ECO:0007669"/>
    <property type="project" value="InterPro"/>
</dbReference>
<accession>A0A5D2ESX9</accession>
<dbReference type="Pfam" id="PF01623">
    <property type="entry name" value="Carla_C4"/>
    <property type="match status" value="1"/>
</dbReference>
<dbReference type="Proteomes" id="UP000323506">
    <property type="component" value="Chromosome A11"/>
</dbReference>
<reference evidence="1 2" key="1">
    <citation type="submission" date="2019-06" db="EMBL/GenBank/DDBJ databases">
        <title>WGS assembly of Gossypium darwinii.</title>
        <authorList>
            <person name="Chen Z.J."/>
            <person name="Sreedasyam A."/>
            <person name="Ando A."/>
            <person name="Song Q."/>
            <person name="De L."/>
            <person name="Hulse-Kemp A."/>
            <person name="Ding M."/>
            <person name="Ye W."/>
            <person name="Kirkbride R."/>
            <person name="Jenkins J."/>
            <person name="Plott C."/>
            <person name="Lovell J."/>
            <person name="Lin Y.-M."/>
            <person name="Vaughn R."/>
            <person name="Liu B."/>
            <person name="Li W."/>
            <person name="Simpson S."/>
            <person name="Scheffler B."/>
            <person name="Saski C."/>
            <person name="Grover C."/>
            <person name="Hu G."/>
            <person name="Conover J."/>
            <person name="Carlson J."/>
            <person name="Shu S."/>
            <person name="Boston L."/>
            <person name="Williams M."/>
            <person name="Peterson D."/>
            <person name="Mcgee K."/>
            <person name="Jones D."/>
            <person name="Wendel J."/>
            <person name="Stelly D."/>
            <person name="Grimwood J."/>
            <person name="Schmutz J."/>
        </authorList>
    </citation>
    <scope>NUCLEOTIDE SEQUENCE [LARGE SCALE GENOMIC DNA]</scope>
    <source>
        <strain evidence="1">1808015.09</strain>
    </source>
</reference>
<protein>
    <submittedName>
        <fullName evidence="1">Uncharacterized protein</fullName>
    </submittedName>
</protein>
<name>A0A5D2ESX9_GOSDA</name>
<gene>
    <name evidence="1" type="ORF">ES288_A11G346300v1</name>
</gene>
<dbReference type="AlphaFoldDB" id="A0A5D2ESX9"/>
<proteinExistence type="predicted"/>
<evidence type="ECO:0000313" key="2">
    <source>
        <dbReference type="Proteomes" id="UP000323506"/>
    </source>
</evidence>
<organism evidence="1 2">
    <name type="scientific">Gossypium darwinii</name>
    <name type="common">Darwin's cotton</name>
    <name type="synonym">Gossypium barbadense var. darwinii</name>
    <dbReference type="NCBI Taxonomy" id="34276"/>
    <lineage>
        <taxon>Eukaryota</taxon>
        <taxon>Viridiplantae</taxon>
        <taxon>Streptophyta</taxon>
        <taxon>Embryophyta</taxon>
        <taxon>Tracheophyta</taxon>
        <taxon>Spermatophyta</taxon>
        <taxon>Magnoliopsida</taxon>
        <taxon>eudicotyledons</taxon>
        <taxon>Gunneridae</taxon>
        <taxon>Pentapetalae</taxon>
        <taxon>rosids</taxon>
        <taxon>malvids</taxon>
        <taxon>Malvales</taxon>
        <taxon>Malvaceae</taxon>
        <taxon>Malvoideae</taxon>
        <taxon>Gossypium</taxon>
    </lineage>
</organism>
<dbReference type="InterPro" id="IPR002568">
    <property type="entry name" value="Carla-bd"/>
</dbReference>
<dbReference type="EMBL" id="CM017698">
    <property type="protein sequence ID" value="TYG96387.1"/>
    <property type="molecule type" value="Genomic_DNA"/>
</dbReference>
<dbReference type="GO" id="GO:0006355">
    <property type="term" value="P:regulation of DNA-templated transcription"/>
    <property type="evidence" value="ECO:0007669"/>
    <property type="project" value="InterPro"/>
</dbReference>
<keyword evidence="2" id="KW-1185">Reference proteome</keyword>
<evidence type="ECO:0000313" key="1">
    <source>
        <dbReference type="EMBL" id="TYG96387.1"/>
    </source>
</evidence>